<feature type="compositionally biased region" description="Polar residues" evidence="1">
    <location>
        <begin position="661"/>
        <end position="684"/>
    </location>
</feature>
<feature type="region of interest" description="Disordered" evidence="1">
    <location>
        <begin position="523"/>
        <end position="602"/>
    </location>
</feature>
<feature type="compositionally biased region" description="Basic and acidic residues" evidence="1">
    <location>
        <begin position="355"/>
        <end position="374"/>
    </location>
</feature>
<dbReference type="RefSeq" id="XP_064075986.1">
    <property type="nucleotide sequence ID" value="XM_064219916.1"/>
</dbReference>
<protein>
    <submittedName>
        <fullName evidence="3">Probable protein phosphatase DDB_G0282105</fullName>
    </submittedName>
</protein>
<feature type="region of interest" description="Disordered" evidence="1">
    <location>
        <begin position="34"/>
        <end position="53"/>
    </location>
</feature>
<feature type="compositionally biased region" description="Polar residues" evidence="1">
    <location>
        <begin position="566"/>
        <end position="580"/>
    </location>
</feature>
<keyword evidence="2" id="KW-1185">Reference proteome</keyword>
<feature type="compositionally biased region" description="Basic and acidic residues" evidence="1">
    <location>
        <begin position="526"/>
        <end position="544"/>
    </location>
</feature>
<organism evidence="2 3">
    <name type="scientific">Vanessa tameamea</name>
    <name type="common">Kamehameha butterfly</name>
    <dbReference type="NCBI Taxonomy" id="334116"/>
    <lineage>
        <taxon>Eukaryota</taxon>
        <taxon>Metazoa</taxon>
        <taxon>Ecdysozoa</taxon>
        <taxon>Arthropoda</taxon>
        <taxon>Hexapoda</taxon>
        <taxon>Insecta</taxon>
        <taxon>Pterygota</taxon>
        <taxon>Neoptera</taxon>
        <taxon>Endopterygota</taxon>
        <taxon>Lepidoptera</taxon>
        <taxon>Glossata</taxon>
        <taxon>Ditrysia</taxon>
        <taxon>Papilionoidea</taxon>
        <taxon>Nymphalidae</taxon>
        <taxon>Nymphalinae</taxon>
        <taxon>Vanessa</taxon>
    </lineage>
</organism>
<proteinExistence type="predicted"/>
<name>A0ABM4AXG2_VANTA</name>
<evidence type="ECO:0000313" key="2">
    <source>
        <dbReference type="Proteomes" id="UP001652626"/>
    </source>
</evidence>
<feature type="compositionally biased region" description="Basic and acidic residues" evidence="1">
    <location>
        <begin position="555"/>
        <end position="565"/>
    </location>
</feature>
<sequence>MANRIVNKKEALLVRKEELLRELQYYEKRIDEARNTKQNSSHNENDSSDSEQEISIEISPSIAELKLQQSMLKTCLHATQELTSVQVLQSEVNILVEDPVYEGETQITDEGTWKEIIVECRVDLVPFSMSYYMHKPNRLFAPVSYRNLNVSPVKVAHKRELAKSVLSAVTTPSDAVEVFRNYARAHRSRRCSLARLAETYGDSLYMEPMADGGYLLKCANILEVSWTLQNKWSPIAHFHHRLKFDVEYMDESYIKIITQAHRQLSDPAIDTDERTLLMAKIINTCLEAEKPTQELHESFEAESLRERRQTLDEEPDVPAVKSKDSEIMAPPKYPPKKIKPKGKENTVLNAKDKKRPSDSNHEASVKKPKIDTDNNAKASTSKNKLNKQSNKVNSEDTNEPTAKKSSDVQINKSSDVKNGDKSSNDQKANPKLVDTDPKASNEVFKSKSNSTNAKKDAKTVADPKKSNVNVASTKNNKNDNSDQSNVTKTNKVDTDKNMETVDRTDHIADVNKKTVNKIKAVKVKSKTQDDLQVKKAKLTEKEITDSGGKTKNMKKIQDSNTKDTTKTNSEGKNLQSTNTEKMNEKTLAERFSKTKTNVERTNKNVIGKTNNKIILENKKSKSTSNLNKAVVKKAVENSKIPQKRPSSENVKKNPLRISPRKPQSNVAIGQDSSKSSVKSLQKPVTNIPRLLKKPISKPKTVT</sequence>
<evidence type="ECO:0000256" key="1">
    <source>
        <dbReference type="SAM" id="MobiDB-lite"/>
    </source>
</evidence>
<feature type="compositionally biased region" description="Basic and acidic residues" evidence="1">
    <location>
        <begin position="292"/>
        <end position="311"/>
    </location>
</feature>
<feature type="compositionally biased region" description="Polar residues" evidence="1">
    <location>
        <begin position="375"/>
        <end position="392"/>
    </location>
</feature>
<feature type="compositionally biased region" description="Basic and acidic residues" evidence="1">
    <location>
        <begin position="453"/>
        <end position="465"/>
    </location>
</feature>
<feature type="region of interest" description="Disordered" evidence="1">
    <location>
        <begin position="634"/>
        <end position="702"/>
    </location>
</feature>
<reference evidence="3" key="1">
    <citation type="submission" date="2025-08" db="UniProtKB">
        <authorList>
            <consortium name="RefSeq"/>
        </authorList>
    </citation>
    <scope>IDENTIFICATION</scope>
    <source>
        <tissue evidence="3">Whole body</tissue>
    </source>
</reference>
<evidence type="ECO:0000313" key="3">
    <source>
        <dbReference type="RefSeq" id="XP_064075986.1"/>
    </source>
</evidence>
<feature type="compositionally biased region" description="Basic and acidic residues" evidence="1">
    <location>
        <begin position="490"/>
        <end position="505"/>
    </location>
</feature>
<gene>
    <name evidence="3" type="primary">LOC113398379</name>
</gene>
<dbReference type="Proteomes" id="UP001652626">
    <property type="component" value="Chromosome 29"/>
</dbReference>
<feature type="compositionally biased region" description="Basic and acidic residues" evidence="1">
    <location>
        <begin position="414"/>
        <end position="424"/>
    </location>
</feature>
<accession>A0ABM4AXG2</accession>
<feature type="compositionally biased region" description="Basic and acidic residues" evidence="1">
    <location>
        <begin position="581"/>
        <end position="602"/>
    </location>
</feature>
<dbReference type="GeneID" id="113398379"/>
<feature type="region of interest" description="Disordered" evidence="1">
    <location>
        <begin position="292"/>
        <end position="505"/>
    </location>
</feature>